<dbReference type="GO" id="GO:0003700">
    <property type="term" value="F:DNA-binding transcription factor activity"/>
    <property type="evidence" value="ECO:0007669"/>
    <property type="project" value="InterPro"/>
</dbReference>
<reference evidence="6 7" key="1">
    <citation type="submission" date="2011-11" db="EMBL/GenBank/DDBJ databases">
        <title>The Noncontiguous Finished genome of Desulfosporosinus youngiae DSM 17734.</title>
        <authorList>
            <consortium name="US DOE Joint Genome Institute (JGI-PGF)"/>
            <person name="Lucas S."/>
            <person name="Han J."/>
            <person name="Lapidus A."/>
            <person name="Cheng J.-F."/>
            <person name="Goodwin L."/>
            <person name="Pitluck S."/>
            <person name="Peters L."/>
            <person name="Ovchinnikova G."/>
            <person name="Lu M."/>
            <person name="Land M.L."/>
            <person name="Hauser L."/>
            <person name="Pester M."/>
            <person name="Spring S."/>
            <person name="Ollivier B."/>
            <person name="Rattei T."/>
            <person name="Klenk H.-P."/>
            <person name="Wagner M."/>
            <person name="Loy A."/>
            <person name="Woyke T.J."/>
        </authorList>
    </citation>
    <scope>NUCLEOTIDE SEQUENCE [LARGE SCALE GENOMIC DNA]</scope>
    <source>
        <strain evidence="6 7">DSM 17734</strain>
    </source>
</reference>
<dbReference type="PANTHER" id="PTHR33238">
    <property type="entry name" value="IRON (METAL) DEPENDENT REPRESSOR, DTXR FAMILY"/>
    <property type="match status" value="1"/>
</dbReference>
<dbReference type="PROSITE" id="PS50944">
    <property type="entry name" value="HTH_DTXR"/>
    <property type="match status" value="1"/>
</dbReference>
<dbReference type="SUPFAM" id="SSF47979">
    <property type="entry name" value="Iron-dependent repressor protein, dimerization domain"/>
    <property type="match status" value="1"/>
</dbReference>
<dbReference type="AlphaFoldDB" id="H5XS48"/>
<evidence type="ECO:0000256" key="1">
    <source>
        <dbReference type="ARBA" id="ARBA00007871"/>
    </source>
</evidence>
<evidence type="ECO:0000259" key="5">
    <source>
        <dbReference type="PROSITE" id="PS50944"/>
    </source>
</evidence>
<keyword evidence="3" id="KW-0238">DNA-binding</keyword>
<organism evidence="6 7">
    <name type="scientific">Desulfosporosinus youngiae DSM 17734</name>
    <dbReference type="NCBI Taxonomy" id="768710"/>
    <lineage>
        <taxon>Bacteria</taxon>
        <taxon>Bacillati</taxon>
        <taxon>Bacillota</taxon>
        <taxon>Clostridia</taxon>
        <taxon>Eubacteriales</taxon>
        <taxon>Desulfitobacteriaceae</taxon>
        <taxon>Desulfosporosinus</taxon>
    </lineage>
</organism>
<evidence type="ECO:0000256" key="4">
    <source>
        <dbReference type="ARBA" id="ARBA00023163"/>
    </source>
</evidence>
<keyword evidence="2" id="KW-0805">Transcription regulation</keyword>
<protein>
    <submittedName>
        <fullName evidence="6">Mn-dependent transcriptional regulator</fullName>
    </submittedName>
</protein>
<dbReference type="Proteomes" id="UP000005104">
    <property type="component" value="Chromosome"/>
</dbReference>
<dbReference type="OrthoDB" id="9791355at2"/>
<dbReference type="SUPFAM" id="SSF46785">
    <property type="entry name" value="Winged helix' DNA-binding domain"/>
    <property type="match status" value="1"/>
</dbReference>
<name>H5XS48_9FIRM</name>
<dbReference type="GO" id="GO:0046983">
    <property type="term" value="F:protein dimerization activity"/>
    <property type="evidence" value="ECO:0007669"/>
    <property type="project" value="InterPro"/>
</dbReference>
<dbReference type="InterPro" id="IPR036390">
    <property type="entry name" value="WH_DNA-bd_sf"/>
</dbReference>
<dbReference type="Gene3D" id="1.10.60.10">
    <property type="entry name" value="Iron dependent repressor, metal binding and dimerisation domain"/>
    <property type="match status" value="1"/>
</dbReference>
<dbReference type="GO" id="GO:0046914">
    <property type="term" value="F:transition metal ion binding"/>
    <property type="evidence" value="ECO:0007669"/>
    <property type="project" value="InterPro"/>
</dbReference>
<sequence length="135" mass="15145">MTKDTIILTPALEDYLEVILELDETENEIRVTDVAEKLNIAKSTVTITLNKLKGLGLVTQESYGPILLTRAGKLCAVDVKNRHRVLRKFLVEVLGVDYQTADKDACLMEHVVSPVTMKRMAEFIVKTQEAIDSKK</sequence>
<dbReference type="PANTHER" id="PTHR33238:SF7">
    <property type="entry name" value="IRON-DEPENDENT TRANSCRIPTIONAL REGULATOR"/>
    <property type="match status" value="1"/>
</dbReference>
<dbReference type="InterPro" id="IPR022689">
    <property type="entry name" value="Iron_dep_repressor"/>
</dbReference>
<proteinExistence type="inferred from homology"/>
<gene>
    <name evidence="6" type="ORF">DesyoDRAFT_0470</name>
</gene>
<evidence type="ECO:0000313" key="6">
    <source>
        <dbReference type="EMBL" id="EHQ87660.1"/>
    </source>
</evidence>
<keyword evidence="7" id="KW-1185">Reference proteome</keyword>
<evidence type="ECO:0000256" key="2">
    <source>
        <dbReference type="ARBA" id="ARBA00023015"/>
    </source>
</evidence>
<accession>H5XS48</accession>
<dbReference type="InterPro" id="IPR001367">
    <property type="entry name" value="Fe_dep_repressor"/>
</dbReference>
<dbReference type="InterPro" id="IPR036388">
    <property type="entry name" value="WH-like_DNA-bd_sf"/>
</dbReference>
<dbReference type="GO" id="GO:0003677">
    <property type="term" value="F:DNA binding"/>
    <property type="evidence" value="ECO:0007669"/>
    <property type="project" value="UniProtKB-KW"/>
</dbReference>
<dbReference type="Gene3D" id="1.10.10.10">
    <property type="entry name" value="Winged helix-like DNA-binding domain superfamily/Winged helix DNA-binding domain"/>
    <property type="match status" value="1"/>
</dbReference>
<keyword evidence="4" id="KW-0804">Transcription</keyword>
<dbReference type="EMBL" id="CM001441">
    <property type="protein sequence ID" value="EHQ87660.1"/>
    <property type="molecule type" value="Genomic_DNA"/>
</dbReference>
<feature type="domain" description="HTH dtxR-type" evidence="5">
    <location>
        <begin position="8"/>
        <end position="69"/>
    </location>
</feature>
<dbReference type="STRING" id="768710.DesyoDRAFT_0470"/>
<dbReference type="InterPro" id="IPR022687">
    <property type="entry name" value="HTH_DTXR"/>
</dbReference>
<dbReference type="SMART" id="SM00529">
    <property type="entry name" value="HTH_DTXR"/>
    <property type="match status" value="1"/>
</dbReference>
<evidence type="ECO:0000313" key="7">
    <source>
        <dbReference type="Proteomes" id="UP000005104"/>
    </source>
</evidence>
<dbReference type="Pfam" id="PF01325">
    <property type="entry name" value="Fe_dep_repress"/>
    <property type="match status" value="1"/>
</dbReference>
<dbReference type="eggNOG" id="COG1321">
    <property type="taxonomic scope" value="Bacteria"/>
</dbReference>
<dbReference type="InterPro" id="IPR050536">
    <property type="entry name" value="DtxR_MntR_Metal-Reg"/>
</dbReference>
<dbReference type="RefSeq" id="WP_007778901.1">
    <property type="nucleotide sequence ID" value="NZ_CM001441.1"/>
</dbReference>
<dbReference type="HOGENOM" id="CLU_069532_3_2_9"/>
<evidence type="ECO:0000256" key="3">
    <source>
        <dbReference type="ARBA" id="ARBA00023125"/>
    </source>
</evidence>
<dbReference type="InterPro" id="IPR036421">
    <property type="entry name" value="Fe_dep_repressor_sf"/>
</dbReference>
<dbReference type="FunFam" id="1.10.60.10:FF:000005">
    <property type="entry name" value="Transcriptional regulator MntR protein"/>
    <property type="match status" value="1"/>
</dbReference>
<dbReference type="Pfam" id="PF02742">
    <property type="entry name" value="Fe_dep_repr_C"/>
    <property type="match status" value="1"/>
</dbReference>
<comment type="similarity">
    <text evidence="1">Belongs to the DtxR/MntR family.</text>
</comment>